<reference evidence="6" key="2">
    <citation type="journal article" date="2009" name="Genome Res.">
        <title>Comparative genomic analyses of the human fungal pathogens Coccidioides and their relatives.</title>
        <authorList>
            <person name="Sharpton T.J."/>
            <person name="Stajich J.E."/>
            <person name="Rounsley S.D."/>
            <person name="Gardner M.J."/>
            <person name="Wortman J.R."/>
            <person name="Jordar V.S."/>
            <person name="Maiti R."/>
            <person name="Kodira C.D."/>
            <person name="Neafsey D.E."/>
            <person name="Zeng Q."/>
            <person name="Hung C.-Y."/>
            <person name="McMahan C."/>
            <person name="Muszewska A."/>
            <person name="Grynberg M."/>
            <person name="Mandel M.A."/>
            <person name="Kellner E.M."/>
            <person name="Barker B.M."/>
            <person name="Galgiani J.N."/>
            <person name="Orbach M.J."/>
            <person name="Kirkland T.N."/>
            <person name="Cole G.T."/>
            <person name="Henn M.R."/>
            <person name="Birren B.W."/>
            <person name="Taylor J.W."/>
        </authorList>
    </citation>
    <scope>NUCLEOTIDE SEQUENCE [LARGE SCALE GENOMIC DNA]</scope>
    <source>
        <strain evidence="6">RMSCC 3488</strain>
    </source>
</reference>
<evidence type="ECO:0000256" key="3">
    <source>
        <dbReference type="SAM" id="Phobius"/>
    </source>
</evidence>
<dbReference type="VEuPathDB" id="FungiDB:CPAG_07127"/>
<evidence type="ECO:0000256" key="1">
    <source>
        <dbReference type="SAM" id="Coils"/>
    </source>
</evidence>
<protein>
    <submittedName>
        <fullName evidence="5">Uncharacterized protein</fullName>
    </submittedName>
</protein>
<dbReference type="EMBL" id="DS268112">
    <property type="protein sequence ID" value="KMM70816.1"/>
    <property type="molecule type" value="Genomic_DNA"/>
</dbReference>
<evidence type="ECO:0000256" key="2">
    <source>
        <dbReference type="SAM" id="MobiDB-lite"/>
    </source>
</evidence>
<reference evidence="6" key="3">
    <citation type="journal article" date="2010" name="Genome Res.">
        <title>Population genomic sequencing of Coccidioides fungi reveals recent hybridization and transposon control.</title>
        <authorList>
            <person name="Neafsey D.E."/>
            <person name="Barker B.M."/>
            <person name="Sharpton T.J."/>
            <person name="Stajich J.E."/>
            <person name="Park D.J."/>
            <person name="Whiston E."/>
            <person name="Hung C.-Y."/>
            <person name="McMahan C."/>
            <person name="White J."/>
            <person name="Sykes S."/>
            <person name="Heiman D."/>
            <person name="Young S."/>
            <person name="Zeng Q."/>
            <person name="Abouelleil A."/>
            <person name="Aftuck L."/>
            <person name="Bessette D."/>
            <person name="Brown A."/>
            <person name="FitzGerald M."/>
            <person name="Lui A."/>
            <person name="Macdonald J.P."/>
            <person name="Priest M."/>
            <person name="Orbach M.J."/>
            <person name="Galgiani J.N."/>
            <person name="Kirkland T.N."/>
            <person name="Cole G.T."/>
            <person name="Birren B.W."/>
            <person name="Henn M.R."/>
            <person name="Taylor J.W."/>
            <person name="Rounsley S.D."/>
        </authorList>
    </citation>
    <scope>NUCLEOTIDE SEQUENCE [LARGE SCALE GENOMIC DNA]</scope>
    <source>
        <strain evidence="6">RMSCC 3488</strain>
    </source>
</reference>
<feature type="compositionally biased region" description="Polar residues" evidence="2">
    <location>
        <begin position="309"/>
        <end position="340"/>
    </location>
</feature>
<evidence type="ECO:0000256" key="4">
    <source>
        <dbReference type="SAM" id="SignalP"/>
    </source>
</evidence>
<keyword evidence="3" id="KW-0812">Transmembrane</keyword>
<keyword evidence="3" id="KW-1133">Transmembrane helix</keyword>
<keyword evidence="1" id="KW-0175">Coiled coil</keyword>
<gene>
    <name evidence="5" type="ORF">CPAG_07127</name>
</gene>
<feature type="region of interest" description="Disordered" evidence="2">
    <location>
        <begin position="297"/>
        <end position="348"/>
    </location>
</feature>
<feature type="transmembrane region" description="Helical" evidence="3">
    <location>
        <begin position="358"/>
        <end position="376"/>
    </location>
</feature>
<dbReference type="Proteomes" id="UP000054567">
    <property type="component" value="Unassembled WGS sequence"/>
</dbReference>
<dbReference type="OrthoDB" id="4225201at2759"/>
<dbReference type="AlphaFoldDB" id="A0A0J6FCQ2"/>
<feature type="chain" id="PRO_5005270901" evidence="4">
    <location>
        <begin position="23"/>
        <end position="559"/>
    </location>
</feature>
<keyword evidence="4" id="KW-0732">Signal</keyword>
<evidence type="ECO:0000313" key="5">
    <source>
        <dbReference type="EMBL" id="KMM70816.1"/>
    </source>
</evidence>
<keyword evidence="3" id="KW-0472">Membrane</keyword>
<proteinExistence type="predicted"/>
<name>A0A0J6FCQ2_COCPO</name>
<accession>A0A0J6FCQ2</accession>
<sequence>MVWSAKTSTLFLLAGSALVSSAALPSHSIAAIGTSIVSRRDGSYLPITFEAACSGCFDGEDAEVVFNLDLLSTSSVCGESRVRLNGRELNLTWDGTTAAGETNLTGKLSQGKGDTTLSMNYRAVCVASPEDSVEAYAAQILAVTFYPAGRVGEDNETSGFALSFNSVGNPEVFRLLTSPVSISEEDNSFESWLDSSDSDQFHVQDNNTDKPSRIDDLEEELQQLHIFKQEAQKLDDLIKEKDQQIRMHLVHDCLCLKSRLKNCETLKCFVETSIKFVPDIFRLMKYRFGTLPSTLSGTPCRPVDGGRGYQNSTSPIKSPTGSSNDSQVTVETKPDSTTPRLPQAPVISPLKPRPMGNVIGDMAAVLLLVVIVALTFKRCGNSLSCRRRRVDFAARREERRTRHAYRAAACRYRFRLWWTGLWNSLHGIPNPQPPQSRARFNLPEADSNVFRDPRQPPQPGENTMRNEILGFRRALEYVGQLVHINGSQNPALHNHQASGDLAEIGIIRGSAGTPTVISSVAPLTTVGSPRTSTVLSYDETDDSGTIESIDLETATMLSA</sequence>
<feature type="coiled-coil region" evidence="1">
    <location>
        <begin position="214"/>
        <end position="244"/>
    </location>
</feature>
<feature type="signal peptide" evidence="4">
    <location>
        <begin position="1"/>
        <end position="22"/>
    </location>
</feature>
<organism evidence="5 6">
    <name type="scientific">Coccidioides posadasii RMSCC 3488</name>
    <dbReference type="NCBI Taxonomy" id="454284"/>
    <lineage>
        <taxon>Eukaryota</taxon>
        <taxon>Fungi</taxon>
        <taxon>Dikarya</taxon>
        <taxon>Ascomycota</taxon>
        <taxon>Pezizomycotina</taxon>
        <taxon>Eurotiomycetes</taxon>
        <taxon>Eurotiomycetidae</taxon>
        <taxon>Onygenales</taxon>
        <taxon>Onygenaceae</taxon>
        <taxon>Coccidioides</taxon>
    </lineage>
</organism>
<reference evidence="5 6" key="1">
    <citation type="submission" date="2007-06" db="EMBL/GenBank/DDBJ databases">
        <title>The Genome Sequence of Coccidioides posadasii RMSCC_3488.</title>
        <authorList>
            <consortium name="Coccidioides Genome Resources Consortium"/>
            <consortium name="The Broad Institute Genome Sequencing Platform"/>
            <person name="Henn M.R."/>
            <person name="Sykes S."/>
            <person name="Young S."/>
            <person name="Jaffe D."/>
            <person name="Berlin A."/>
            <person name="Alvarez P."/>
            <person name="Butler J."/>
            <person name="Gnerre S."/>
            <person name="Grabherr M."/>
            <person name="Mauceli E."/>
            <person name="Brockman W."/>
            <person name="Kodira C."/>
            <person name="Alvarado L."/>
            <person name="Zeng Q."/>
            <person name="Crawford M."/>
            <person name="Antoine C."/>
            <person name="Devon K."/>
            <person name="Galgiani J."/>
            <person name="Orsborn K."/>
            <person name="Lewis M.L."/>
            <person name="Nusbaum C."/>
            <person name="Galagan J."/>
            <person name="Birren B."/>
        </authorList>
    </citation>
    <scope>NUCLEOTIDE SEQUENCE [LARGE SCALE GENOMIC DNA]</scope>
    <source>
        <strain evidence="5 6">RMSCC 3488</strain>
    </source>
</reference>
<evidence type="ECO:0000313" key="6">
    <source>
        <dbReference type="Proteomes" id="UP000054567"/>
    </source>
</evidence>